<proteinExistence type="predicted"/>
<feature type="compositionally biased region" description="Basic residues" evidence="1">
    <location>
        <begin position="277"/>
        <end position="286"/>
    </location>
</feature>
<dbReference type="AlphaFoldDB" id="A0A0F4GYV1"/>
<evidence type="ECO:0000313" key="3">
    <source>
        <dbReference type="Proteomes" id="UP000033647"/>
    </source>
</evidence>
<sequence length="302" mass="33987">MTKFSPLAPEMASHEFSALSDNINSSTKLKITKAVSCADMSLHAPPKESIHTSRLSSALLTARSSFSAETISPIRLSSRVLTPLHITSASLLKQLLRVSKRPGSDNYDMIHIRTSPTTTLTDDYKLSATYDIVLPRQHFHFDIYRSIQKLNAAEDVIQKAGFVVSSSLQEINLIFLLLHLRGAADSYEIKDETSSASTIVRTMNEDHIIQAFKMLTSNYTMFLVHRPEDGSRQRLAVVRFEERVIGNGELEVATQVWYHPDLAEGPLFPGELEMKKVPHRKIKRTTPRSGDEGRGRKRQKQK</sequence>
<dbReference type="Proteomes" id="UP000033647">
    <property type="component" value="Unassembled WGS sequence"/>
</dbReference>
<gene>
    <name evidence="2" type="ORF">TI39_contig41g00006</name>
</gene>
<feature type="region of interest" description="Disordered" evidence="1">
    <location>
        <begin position="273"/>
        <end position="302"/>
    </location>
</feature>
<name>A0A0F4GYV1_9PEZI</name>
<dbReference type="OrthoDB" id="10334298at2759"/>
<reference evidence="2 3" key="1">
    <citation type="submission" date="2015-03" db="EMBL/GenBank/DDBJ databases">
        <title>RNA-seq based gene annotation and comparative genomics of four Zymoseptoria species reveal species-specific pathogenicity related genes and transposable element activity.</title>
        <authorList>
            <person name="Grandaubert J."/>
            <person name="Bhattacharyya A."/>
            <person name="Stukenbrock E.H."/>
        </authorList>
    </citation>
    <scope>NUCLEOTIDE SEQUENCE [LARGE SCALE GENOMIC DNA]</scope>
    <source>
        <strain evidence="2 3">Zb18110</strain>
    </source>
</reference>
<organism evidence="2 3">
    <name type="scientific">Zymoseptoria brevis</name>
    <dbReference type="NCBI Taxonomy" id="1047168"/>
    <lineage>
        <taxon>Eukaryota</taxon>
        <taxon>Fungi</taxon>
        <taxon>Dikarya</taxon>
        <taxon>Ascomycota</taxon>
        <taxon>Pezizomycotina</taxon>
        <taxon>Dothideomycetes</taxon>
        <taxon>Dothideomycetidae</taxon>
        <taxon>Mycosphaerellales</taxon>
        <taxon>Mycosphaerellaceae</taxon>
        <taxon>Zymoseptoria</taxon>
    </lineage>
</organism>
<comment type="caution">
    <text evidence="2">The sequence shown here is derived from an EMBL/GenBank/DDBJ whole genome shotgun (WGS) entry which is preliminary data.</text>
</comment>
<evidence type="ECO:0000256" key="1">
    <source>
        <dbReference type="SAM" id="MobiDB-lite"/>
    </source>
</evidence>
<evidence type="ECO:0000313" key="2">
    <source>
        <dbReference type="EMBL" id="KJY02572.1"/>
    </source>
</evidence>
<dbReference type="EMBL" id="LAFY01000038">
    <property type="protein sequence ID" value="KJY02572.1"/>
    <property type="molecule type" value="Genomic_DNA"/>
</dbReference>
<keyword evidence="3" id="KW-1185">Reference proteome</keyword>
<accession>A0A0F4GYV1</accession>
<protein>
    <submittedName>
        <fullName evidence="2">Uncharacterized protein</fullName>
    </submittedName>
</protein>